<dbReference type="InterPro" id="IPR050982">
    <property type="entry name" value="Auxin_biosynth/cation_transpt"/>
</dbReference>
<evidence type="ECO:0000256" key="1">
    <source>
        <dbReference type="ARBA" id="ARBA00023002"/>
    </source>
</evidence>
<feature type="domain" description="FAD/NAD(P)-binding" evidence="2">
    <location>
        <begin position="193"/>
        <end position="401"/>
    </location>
</feature>
<keyword evidence="1" id="KW-0560">Oxidoreductase</keyword>
<gene>
    <name evidence="3" type="ORF">VHUM_04177</name>
</gene>
<organism evidence="3 4">
    <name type="scientific">Vanrija humicola</name>
    <name type="common">Yeast</name>
    <name type="synonym">Cryptococcus humicola</name>
    <dbReference type="NCBI Taxonomy" id="5417"/>
    <lineage>
        <taxon>Eukaryota</taxon>
        <taxon>Fungi</taxon>
        <taxon>Dikarya</taxon>
        <taxon>Basidiomycota</taxon>
        <taxon>Agaricomycotina</taxon>
        <taxon>Tremellomycetes</taxon>
        <taxon>Trichosporonales</taxon>
        <taxon>Trichosporonaceae</taxon>
        <taxon>Vanrija</taxon>
    </lineage>
</organism>
<keyword evidence="4" id="KW-1185">Reference proteome</keyword>
<name>A0A7D8Z5E8_VANHU</name>
<dbReference type="PANTHER" id="PTHR43539">
    <property type="entry name" value="FLAVIN-BINDING MONOOXYGENASE-LIKE PROTEIN (AFU_ORTHOLOGUE AFUA_4G09220)"/>
    <property type="match status" value="1"/>
</dbReference>
<reference evidence="3 4" key="1">
    <citation type="journal article" date="2019" name="PLoS Genet.">
        <title>Convergent evolution of linked mating-type loci in basidiomycete fungi.</title>
        <authorList>
            <person name="Sun S."/>
            <person name="Coelho M.A."/>
            <person name="Heitman J."/>
            <person name="Nowrousian M."/>
        </authorList>
    </citation>
    <scope>NUCLEOTIDE SEQUENCE [LARGE SCALE GENOMIC DNA]</scope>
    <source>
        <strain evidence="3 4">CBS 4282</strain>
    </source>
</reference>
<evidence type="ECO:0000313" key="4">
    <source>
        <dbReference type="Proteomes" id="UP000473826"/>
    </source>
</evidence>
<accession>A0A7D8Z5E8</accession>
<dbReference type="InterPro" id="IPR023753">
    <property type="entry name" value="FAD/NAD-binding_dom"/>
</dbReference>
<dbReference type="SUPFAM" id="SSF51905">
    <property type="entry name" value="FAD/NAD(P)-binding domain"/>
    <property type="match status" value="2"/>
</dbReference>
<evidence type="ECO:0000313" key="3">
    <source>
        <dbReference type="EMBL" id="TXT04290.1"/>
    </source>
</evidence>
<dbReference type="PRINTS" id="PR00411">
    <property type="entry name" value="PNDRDTASEI"/>
</dbReference>
<proteinExistence type="predicted"/>
<dbReference type="AlphaFoldDB" id="A0A7D8Z5E8"/>
<dbReference type="InterPro" id="IPR036188">
    <property type="entry name" value="FAD/NAD-bd_sf"/>
</dbReference>
<dbReference type="GO" id="GO:0004497">
    <property type="term" value="F:monooxygenase activity"/>
    <property type="evidence" value="ECO:0007669"/>
    <property type="project" value="TreeGrafter"/>
</dbReference>
<dbReference type="Proteomes" id="UP000473826">
    <property type="component" value="Unassembled WGS sequence"/>
</dbReference>
<dbReference type="EMBL" id="QKWK01000016">
    <property type="protein sequence ID" value="TXT04290.1"/>
    <property type="molecule type" value="Genomic_DNA"/>
</dbReference>
<dbReference type="PANTHER" id="PTHR43539:SF68">
    <property type="entry name" value="FLAVIN-BINDING MONOOXYGENASE-LIKE PROTEIN (AFU_ORTHOLOGUE AFUA_4G09220)"/>
    <property type="match status" value="1"/>
</dbReference>
<dbReference type="Pfam" id="PF07992">
    <property type="entry name" value="Pyr_redox_2"/>
    <property type="match status" value="1"/>
</dbReference>
<dbReference type="OrthoDB" id="74360at2759"/>
<dbReference type="Gene3D" id="3.50.50.60">
    <property type="entry name" value="FAD/NAD(P)-binding domain"/>
    <property type="match status" value="1"/>
</dbReference>
<comment type="caution">
    <text evidence="3">The sequence shown here is derived from an EMBL/GenBank/DDBJ whole genome shotgun (WGS) entry which is preliminary data.</text>
</comment>
<evidence type="ECO:0000259" key="2">
    <source>
        <dbReference type="Pfam" id="PF07992"/>
    </source>
</evidence>
<sequence>MTLAQFFPADTARLPTTDQGYAVPQDTDVREVAVAAVKELAGAAEKADAAGVAALFDETGFWRDVLAFTRDLRNFAADKVEEVAKAPRDFTILSTADVGGQDPVLETPFPDLSWIKVHFEFDTTLGHASGVLRLVYNERLGVWKIFNLYTSLEDIKGWPQQLGQHRVAGRHNDHMTYAERRAEEIEFKDADPDVLVVGAGHNGLSSAAVLQSYGLSVLTIDREECIGDNWRKRYSSLSLHDPVHTNHLSFMNFPKTWPTWTPAGKLANWLEQYVDALDLNVWLQSTLDPARTRFNEGNGKWDVTVVRTLPDGTKQDRHLSVSHIVLATGMMGGKPKLPPPFPGQDSFTGTTVHSSAHQGGAKWAGKRALVVGAATSGHDIAFDLVNNGAKVTILQRTPTFIMSIKNGRASLEGGIYNETNVETLGIETLDRIGGSFPKPVVKELHKRTTSWLSDVDSELLAGLKQAGFKTYPGPDGTGWLFLGCNRGGGYYFSTGASEQIINGKISVQQGEIASMGPGTTVKFTDGTEGEYDLVVFSTGYTGFQDSLRELLGEPAASQVGKVWGMDDEGELYGIARPTGIPNVFFNIGNLSSSRSFSKIIAVQVVGQREGVWSEPCKWGLELEPVLG</sequence>
<dbReference type="GO" id="GO:0050660">
    <property type="term" value="F:flavin adenine dinucleotide binding"/>
    <property type="evidence" value="ECO:0007669"/>
    <property type="project" value="TreeGrafter"/>
</dbReference>
<protein>
    <recommendedName>
        <fullName evidence="2">FAD/NAD(P)-binding domain-containing protein</fullName>
    </recommendedName>
</protein>